<protein>
    <submittedName>
        <fullName evidence="1">Uncharacterized protein</fullName>
    </submittedName>
</protein>
<accession>A0A6S6VUA9</accession>
<proteinExistence type="predicted"/>
<dbReference type="AlphaFoldDB" id="A0A6S6VUA9"/>
<sequence length="105" mass="11502">MYLSKSLTALLGVQMMLQTVSAKAGFRKCRCVDGATGNTDPTATQAACDAIDHSDYNSGNQRCETTNFFAVYNECFNDKCQLQNGRHAACEDKVRIGVFVTRFGC</sequence>
<evidence type="ECO:0000313" key="2">
    <source>
        <dbReference type="Proteomes" id="UP000472372"/>
    </source>
</evidence>
<dbReference type="EMBL" id="HG992979">
    <property type="protein sequence ID" value="CAE7021777.1"/>
    <property type="molecule type" value="Genomic_DNA"/>
</dbReference>
<name>A0A6S6VUA9_9PLEO</name>
<dbReference type="Proteomes" id="UP000472372">
    <property type="component" value="Chromosome 3"/>
</dbReference>
<evidence type="ECO:0000313" key="1">
    <source>
        <dbReference type="EMBL" id="CAE7021777.1"/>
    </source>
</evidence>
<organism evidence="1 2">
    <name type="scientific">Pyrenophora teres f. teres</name>
    <dbReference type="NCBI Taxonomy" id="97479"/>
    <lineage>
        <taxon>Eukaryota</taxon>
        <taxon>Fungi</taxon>
        <taxon>Dikarya</taxon>
        <taxon>Ascomycota</taxon>
        <taxon>Pezizomycotina</taxon>
        <taxon>Dothideomycetes</taxon>
        <taxon>Pleosporomycetidae</taxon>
        <taxon>Pleosporales</taxon>
        <taxon>Pleosporineae</taxon>
        <taxon>Pleosporaceae</taxon>
        <taxon>Pyrenophora</taxon>
    </lineage>
</organism>
<gene>
    <name evidence="1" type="ORF">PTTW11_03323</name>
</gene>
<reference evidence="1" key="1">
    <citation type="submission" date="2021-02" db="EMBL/GenBank/DDBJ databases">
        <authorList>
            <person name="Syme A R."/>
            <person name="Syme A R."/>
            <person name="Moolhuijzen P."/>
        </authorList>
    </citation>
    <scope>NUCLEOTIDE SEQUENCE</scope>
    <source>
        <strain evidence="1">W1-1</strain>
    </source>
</reference>